<evidence type="ECO:0000256" key="7">
    <source>
        <dbReference type="PIRSR" id="PIRSR600183-50"/>
    </source>
</evidence>
<dbReference type="Proteomes" id="UP000002192">
    <property type="component" value="Chromosome"/>
</dbReference>
<dbReference type="InterPro" id="IPR029066">
    <property type="entry name" value="PLP-binding_barrel"/>
</dbReference>
<feature type="binding site" evidence="5">
    <location>
        <position position="312"/>
    </location>
    <ligand>
        <name>substrate</name>
    </ligand>
</feature>
<dbReference type="PANTHER" id="PTHR43727">
    <property type="entry name" value="DIAMINOPIMELATE DECARBOXYLASE"/>
    <property type="match status" value="1"/>
</dbReference>
<dbReference type="InterPro" id="IPR000183">
    <property type="entry name" value="Orn/DAP/Arg_de-COase"/>
</dbReference>
<name>Q7VRF4_BLOFL</name>
<evidence type="ECO:0000256" key="4">
    <source>
        <dbReference type="ARBA" id="ARBA00023239"/>
    </source>
</evidence>
<dbReference type="OrthoDB" id="9802241at2"/>
<accession>Q7VRF4</accession>
<comment type="subunit">
    <text evidence="5">Homodimer.</text>
</comment>
<dbReference type="AlphaFoldDB" id="Q7VRF4"/>
<evidence type="ECO:0000256" key="6">
    <source>
        <dbReference type="NCBIfam" id="TIGR01048"/>
    </source>
</evidence>
<comment type="function">
    <text evidence="5">Specifically catalyzes the decarboxylation of meso-diaminopimelate (meso-DAP) to L-lysine.</text>
</comment>
<dbReference type="InterPro" id="IPR002986">
    <property type="entry name" value="DAP_deCOOHase_LysA"/>
</dbReference>
<feature type="binding site" evidence="5">
    <location>
        <position position="380"/>
    </location>
    <ligand>
        <name>pyridoxal 5'-phosphate</name>
        <dbReference type="ChEBI" id="CHEBI:597326"/>
    </ligand>
</feature>
<dbReference type="GO" id="GO:0030170">
    <property type="term" value="F:pyridoxal phosphate binding"/>
    <property type="evidence" value="ECO:0007669"/>
    <property type="project" value="UniProtKB-UniRule"/>
</dbReference>
<evidence type="ECO:0000256" key="8">
    <source>
        <dbReference type="RuleBase" id="RU003738"/>
    </source>
</evidence>
<dbReference type="PRINTS" id="PR01179">
    <property type="entry name" value="ODADCRBXLASE"/>
</dbReference>
<feature type="binding site" evidence="5">
    <location>
        <position position="308"/>
    </location>
    <ligand>
        <name>substrate</name>
    </ligand>
</feature>
<evidence type="ECO:0000256" key="2">
    <source>
        <dbReference type="ARBA" id="ARBA00022793"/>
    </source>
</evidence>
<feature type="binding site" evidence="5">
    <location>
        <position position="344"/>
    </location>
    <ligand>
        <name>substrate</name>
    </ligand>
</feature>
<dbReference type="Pfam" id="PF02784">
    <property type="entry name" value="Orn_Arg_deC_N"/>
    <property type="match status" value="1"/>
</dbReference>
<dbReference type="PRINTS" id="PR01181">
    <property type="entry name" value="DAPDCRBXLASE"/>
</dbReference>
<proteinExistence type="inferred from homology"/>
<feature type="active site" description="Proton donor" evidence="7">
    <location>
        <position position="343"/>
    </location>
</feature>
<dbReference type="CDD" id="cd06828">
    <property type="entry name" value="PLPDE_III_DapDC"/>
    <property type="match status" value="1"/>
</dbReference>
<comment type="cofactor">
    <cofactor evidence="1 5 7 8">
        <name>pyridoxal 5'-phosphate</name>
        <dbReference type="ChEBI" id="CHEBI:597326"/>
    </cofactor>
</comment>
<comment type="catalytic activity">
    <reaction evidence="5 8">
        <text>meso-2,6-diaminopimelate + H(+) = L-lysine + CO2</text>
        <dbReference type="Rhea" id="RHEA:15101"/>
        <dbReference type="ChEBI" id="CHEBI:15378"/>
        <dbReference type="ChEBI" id="CHEBI:16526"/>
        <dbReference type="ChEBI" id="CHEBI:32551"/>
        <dbReference type="ChEBI" id="CHEBI:57791"/>
        <dbReference type="EC" id="4.1.1.20"/>
    </reaction>
</comment>
<evidence type="ECO:0000259" key="9">
    <source>
        <dbReference type="Pfam" id="PF02784"/>
    </source>
</evidence>
<dbReference type="NCBIfam" id="TIGR01048">
    <property type="entry name" value="lysA"/>
    <property type="match status" value="1"/>
</dbReference>
<dbReference type="HOGENOM" id="CLU_026444_0_2_6"/>
<evidence type="ECO:0000256" key="5">
    <source>
        <dbReference type="HAMAP-Rule" id="MF_02120"/>
    </source>
</evidence>
<dbReference type="PANTHER" id="PTHR43727:SF2">
    <property type="entry name" value="GROUP IV DECARBOXYLASE"/>
    <property type="match status" value="1"/>
</dbReference>
<reference evidence="10 11" key="1">
    <citation type="journal article" date="2003" name="Proc. Natl. Acad. Sci. U.S.A.">
        <title>The genome sequence of Blochmannia floridanus: comparative analysis of reduced genomes.</title>
        <authorList>
            <person name="Gil R."/>
            <person name="Silva F.J."/>
            <person name="Zientz E."/>
            <person name="Delmotte F."/>
            <person name="Gonzalez-Candelas F."/>
            <person name="Latorre A."/>
            <person name="Rausell C."/>
            <person name="Kramerbeek J."/>
            <person name="Gadau J."/>
            <person name="Hoelldobler B."/>
            <person name="van Ham R.C.H.J."/>
            <person name="Gross R."/>
            <person name="Moya A."/>
        </authorList>
    </citation>
    <scope>NUCLEOTIDE SEQUENCE [LARGE SCALE GENOMIC DNA]</scope>
</reference>
<dbReference type="SUPFAM" id="SSF50621">
    <property type="entry name" value="Alanine racemase C-terminal domain-like"/>
    <property type="match status" value="1"/>
</dbReference>
<keyword evidence="11" id="KW-1185">Reference proteome</keyword>
<keyword evidence="4 5" id="KW-0456">Lyase</keyword>
<evidence type="ECO:0000256" key="1">
    <source>
        <dbReference type="ARBA" id="ARBA00001933"/>
    </source>
</evidence>
<feature type="binding site" evidence="5">
    <location>
        <begin position="269"/>
        <end position="272"/>
    </location>
    <ligand>
        <name>pyridoxal 5'-phosphate</name>
        <dbReference type="ChEBI" id="CHEBI:597326"/>
    </ligand>
</feature>
<comment type="similarity">
    <text evidence="5">Belongs to the Orn/Lys/Arg decarboxylase class-II family. LysA subfamily.</text>
</comment>
<comment type="pathway">
    <text evidence="5 8">Amino-acid biosynthesis; L-lysine biosynthesis via DAP pathway; L-lysine from DL-2,6-diaminopimelate: step 1/1.</text>
</comment>
<feature type="binding site" evidence="5">
    <location>
        <position position="380"/>
    </location>
    <ligand>
        <name>substrate</name>
    </ligand>
</feature>
<dbReference type="STRING" id="203907.Bfl263"/>
<dbReference type="Gene3D" id="3.20.20.10">
    <property type="entry name" value="Alanine racemase"/>
    <property type="match status" value="1"/>
</dbReference>
<protein>
    <recommendedName>
        <fullName evidence="5 6">Diaminopimelate decarboxylase</fullName>
        <shortName evidence="5">DAP decarboxylase</shortName>
        <shortName evidence="5">DAPDC</shortName>
        <ecNumber evidence="5 6">4.1.1.20</ecNumber>
    </recommendedName>
</protein>
<keyword evidence="5" id="KW-0028">Amino-acid biosynthesis</keyword>
<feature type="binding site" evidence="5">
    <location>
        <position position="228"/>
    </location>
    <ligand>
        <name>pyridoxal 5'-phosphate</name>
        <dbReference type="ChEBI" id="CHEBI:597326"/>
    </ligand>
</feature>
<sequence>MHQHVINELLHISNYNKLKELHQKYRGPVWAYDASIIINRINQLKQFDVIRFAQKSCSNIHILKLMNNNGVKIDAVSLGEIERALLAGFKSDNEDSEIVFTADIFENDTLLKIVELGIPVNIGSIDMLIQLGSCSPRHKIWLRINPGFGYGHNYKTNTGGENSKHGIWHEDIPTALFYIRYYNLRLIGFHMHVGSGVHYDHLLKVSYAMVQQVFKYTEDLQAISAGGGLTVPYESHEKPVDVNNYFNIWNKARQEISQCLGHKIQLEIEPGRFLVAESGILITQICAVKRMGRRNFVLIDAGYNDLMRPVMYGSYHHISLIPGDNRNIMFDKLNDIIIGGPLCESGDIFTQNSYGEVLPRKLPDSLKIGDYLIFHDTGAYGASMSSNYNTRPLLPEVLWENGEIRQIRRKQRLEDLFSLEISHTV</sequence>
<dbReference type="KEGG" id="bfl:Bfl263"/>
<dbReference type="GO" id="GO:0008836">
    <property type="term" value="F:diaminopimelate decarboxylase activity"/>
    <property type="evidence" value="ECO:0007669"/>
    <property type="project" value="UniProtKB-UniRule"/>
</dbReference>
<keyword evidence="2 5" id="KW-0210">Decarboxylase</keyword>
<gene>
    <name evidence="5 10" type="primary">lysA</name>
    <name evidence="10" type="ordered locus">Bfl263</name>
</gene>
<dbReference type="PROSITE" id="PS00878">
    <property type="entry name" value="ODR_DC_2_1"/>
    <property type="match status" value="1"/>
</dbReference>
<keyword evidence="3 5" id="KW-0663">Pyridoxal phosphate</keyword>
<dbReference type="SUPFAM" id="SSF51419">
    <property type="entry name" value="PLP-binding barrel"/>
    <property type="match status" value="1"/>
</dbReference>
<evidence type="ECO:0000313" key="10">
    <source>
        <dbReference type="EMBL" id="CAD83334.1"/>
    </source>
</evidence>
<feature type="binding site" evidence="5">
    <location>
        <position position="272"/>
    </location>
    <ligand>
        <name>substrate</name>
    </ligand>
</feature>
<organism evidence="10 11">
    <name type="scientific">Blochmanniella floridana</name>
    <dbReference type="NCBI Taxonomy" id="203907"/>
    <lineage>
        <taxon>Bacteria</taxon>
        <taxon>Pseudomonadati</taxon>
        <taxon>Pseudomonadota</taxon>
        <taxon>Gammaproteobacteria</taxon>
        <taxon>Enterobacterales</taxon>
        <taxon>Enterobacteriaceae</taxon>
        <taxon>ant endosymbionts</taxon>
        <taxon>Candidatus Blochmanniella</taxon>
    </lineage>
</organism>
<dbReference type="Gene3D" id="2.40.37.10">
    <property type="entry name" value="Lyase, Ornithine Decarboxylase, Chain A, domain 1"/>
    <property type="match status" value="1"/>
</dbReference>
<keyword evidence="5 8" id="KW-0457">Lysine biosynthesis</keyword>
<dbReference type="GO" id="GO:0009089">
    <property type="term" value="P:lysine biosynthetic process via diaminopimelate"/>
    <property type="evidence" value="ECO:0007669"/>
    <property type="project" value="UniProtKB-UniRule"/>
</dbReference>
<evidence type="ECO:0000256" key="3">
    <source>
        <dbReference type="ARBA" id="ARBA00022898"/>
    </source>
</evidence>
<dbReference type="EMBL" id="BX248583">
    <property type="protein sequence ID" value="CAD83334.1"/>
    <property type="molecule type" value="Genomic_DNA"/>
</dbReference>
<dbReference type="HAMAP" id="MF_02120">
    <property type="entry name" value="LysA"/>
    <property type="match status" value="1"/>
</dbReference>
<dbReference type="InterPro" id="IPR022653">
    <property type="entry name" value="De-COase2_pyr-phos_BS"/>
</dbReference>
<dbReference type="UniPathway" id="UPA00034">
    <property type="reaction ID" value="UER00027"/>
</dbReference>
<dbReference type="InterPro" id="IPR022644">
    <property type="entry name" value="De-COase2_N"/>
</dbReference>
<evidence type="ECO:0000313" key="11">
    <source>
        <dbReference type="Proteomes" id="UP000002192"/>
    </source>
</evidence>
<feature type="domain" description="Orn/DAP/Arg decarboxylase 2 N-terminal" evidence="9">
    <location>
        <begin position="46"/>
        <end position="276"/>
    </location>
</feature>
<feature type="modified residue" description="N6-(pyridoxal phosphate)lysine" evidence="5 7">
    <location>
        <position position="55"/>
    </location>
</feature>
<dbReference type="InterPro" id="IPR009006">
    <property type="entry name" value="Ala_racemase/Decarboxylase_C"/>
</dbReference>
<dbReference type="eggNOG" id="COG0019">
    <property type="taxonomic scope" value="Bacteria"/>
</dbReference>
<dbReference type="EC" id="4.1.1.20" evidence="5 6"/>